<protein>
    <submittedName>
        <fullName evidence="8">Outer membrane lipoprotein SlyB</fullName>
    </submittedName>
</protein>
<sequence>MIQLSRPARFAAAVVAGACIVSLAGCATSRSGSVYTRDQARQEMTVRTGIIESVREVQLEGTKSGAGTFAGGAIGGVAGSNVGGGKGQIVGAILGAVAGAVAGNAIENSTTSKNGVEITVKLDNGNLIAIVQEADEVFHPGERVRVLSGRGETRVSH</sequence>
<feature type="signal peptide" evidence="6">
    <location>
        <begin position="1"/>
        <end position="27"/>
    </location>
</feature>
<proteinExistence type="predicted"/>
<keyword evidence="4" id="KW-0564">Palmitate</keyword>
<keyword evidence="9" id="KW-1185">Reference proteome</keyword>
<dbReference type="PANTHER" id="PTHR35603">
    <property type="match status" value="1"/>
</dbReference>
<keyword evidence="3" id="KW-0472">Membrane</keyword>
<feature type="chain" id="PRO_5032795695" evidence="6">
    <location>
        <begin position="28"/>
        <end position="157"/>
    </location>
</feature>
<evidence type="ECO:0000256" key="3">
    <source>
        <dbReference type="ARBA" id="ARBA00023136"/>
    </source>
</evidence>
<dbReference type="OrthoDB" id="5298161at2"/>
<dbReference type="PANTHER" id="PTHR35603:SF1">
    <property type="entry name" value="OUTER MEMBRANE LIPOPROTEIN SLYB"/>
    <property type="match status" value="1"/>
</dbReference>
<evidence type="ECO:0000256" key="5">
    <source>
        <dbReference type="ARBA" id="ARBA00023288"/>
    </source>
</evidence>
<feature type="domain" description="Glycine zipper 2TM" evidence="7">
    <location>
        <begin position="66"/>
        <end position="107"/>
    </location>
</feature>
<dbReference type="InterPro" id="IPR008816">
    <property type="entry name" value="Gly_zipper_2TM_dom"/>
</dbReference>
<gene>
    <name evidence="8" type="ORF">GGD90_000652</name>
</gene>
<reference evidence="8 9" key="1">
    <citation type="submission" date="2020-08" db="EMBL/GenBank/DDBJ databases">
        <title>Genome sequencing of Purple Non-Sulfur Bacteria from various extreme environments.</title>
        <authorList>
            <person name="Mayer M."/>
        </authorList>
    </citation>
    <scope>NUCLEOTIDE SEQUENCE [LARGE SCALE GENOMIC DNA]</scope>
    <source>
        <strain evidence="8 9">2761</strain>
    </source>
</reference>
<dbReference type="EMBL" id="JACIGE010000002">
    <property type="protein sequence ID" value="MBB4246295.1"/>
    <property type="molecule type" value="Genomic_DNA"/>
</dbReference>
<evidence type="ECO:0000256" key="4">
    <source>
        <dbReference type="ARBA" id="ARBA00023139"/>
    </source>
</evidence>
<evidence type="ECO:0000256" key="1">
    <source>
        <dbReference type="ARBA" id="ARBA00004459"/>
    </source>
</evidence>
<organism evidence="8 9">
    <name type="scientific">Rhodocyclus tenuis</name>
    <name type="common">Rhodospirillum tenue</name>
    <dbReference type="NCBI Taxonomy" id="1066"/>
    <lineage>
        <taxon>Bacteria</taxon>
        <taxon>Pseudomonadati</taxon>
        <taxon>Pseudomonadota</taxon>
        <taxon>Betaproteobacteria</taxon>
        <taxon>Rhodocyclales</taxon>
        <taxon>Rhodocyclaceae</taxon>
        <taxon>Rhodocyclus</taxon>
    </lineage>
</organism>
<evidence type="ECO:0000256" key="2">
    <source>
        <dbReference type="ARBA" id="ARBA00022729"/>
    </source>
</evidence>
<evidence type="ECO:0000313" key="9">
    <source>
        <dbReference type="Proteomes" id="UP000587070"/>
    </source>
</evidence>
<dbReference type="AlphaFoldDB" id="A0A840G2Y6"/>
<name>A0A840G2Y6_RHOTE</name>
<dbReference type="Proteomes" id="UP000587070">
    <property type="component" value="Unassembled WGS sequence"/>
</dbReference>
<keyword evidence="5 8" id="KW-0449">Lipoprotein</keyword>
<evidence type="ECO:0000259" key="7">
    <source>
        <dbReference type="Pfam" id="PF05433"/>
    </source>
</evidence>
<dbReference type="Pfam" id="PF05433">
    <property type="entry name" value="Rick_17kDa_Anti"/>
    <property type="match status" value="1"/>
</dbReference>
<dbReference type="InterPro" id="IPR051407">
    <property type="entry name" value="Bact_OM_lipoprot/Surf_antigen"/>
</dbReference>
<dbReference type="RefSeq" id="WP_153115841.1">
    <property type="nucleotide sequence ID" value="NZ_JACIGE010000002.1"/>
</dbReference>
<accession>A0A840G2Y6</accession>
<dbReference type="GO" id="GO:0009279">
    <property type="term" value="C:cell outer membrane"/>
    <property type="evidence" value="ECO:0007669"/>
    <property type="project" value="UniProtKB-SubCell"/>
</dbReference>
<keyword evidence="2 6" id="KW-0732">Signal</keyword>
<dbReference type="PROSITE" id="PS51257">
    <property type="entry name" value="PROKAR_LIPOPROTEIN"/>
    <property type="match status" value="1"/>
</dbReference>
<evidence type="ECO:0000256" key="6">
    <source>
        <dbReference type="SAM" id="SignalP"/>
    </source>
</evidence>
<comment type="caution">
    <text evidence="8">The sequence shown here is derived from an EMBL/GenBank/DDBJ whole genome shotgun (WGS) entry which is preliminary data.</text>
</comment>
<evidence type="ECO:0000313" key="8">
    <source>
        <dbReference type="EMBL" id="MBB4246295.1"/>
    </source>
</evidence>
<comment type="subcellular location">
    <subcellularLocation>
        <location evidence="1">Cell outer membrane</location>
        <topology evidence="1">Lipid-anchor</topology>
    </subcellularLocation>
</comment>